<name>A0A382AUI5_9ZZZZ</name>
<feature type="compositionally biased region" description="Basic residues" evidence="1">
    <location>
        <begin position="1"/>
        <end position="11"/>
    </location>
</feature>
<evidence type="ECO:0000256" key="1">
    <source>
        <dbReference type="SAM" id="MobiDB-lite"/>
    </source>
</evidence>
<feature type="region of interest" description="Disordered" evidence="1">
    <location>
        <begin position="1"/>
        <end position="27"/>
    </location>
</feature>
<gene>
    <name evidence="2" type="ORF">METZ01_LOCUS158074</name>
</gene>
<accession>A0A382AUI5</accession>
<proteinExistence type="predicted"/>
<protein>
    <submittedName>
        <fullName evidence="2">Uncharacterized protein</fullName>
    </submittedName>
</protein>
<reference evidence="2" key="1">
    <citation type="submission" date="2018-05" db="EMBL/GenBank/DDBJ databases">
        <authorList>
            <person name="Lanie J.A."/>
            <person name="Ng W.-L."/>
            <person name="Kazmierczak K.M."/>
            <person name="Andrzejewski T.M."/>
            <person name="Davidsen T.M."/>
            <person name="Wayne K.J."/>
            <person name="Tettelin H."/>
            <person name="Glass J.I."/>
            <person name="Rusch D."/>
            <person name="Podicherti R."/>
            <person name="Tsui H.-C.T."/>
            <person name="Winkler M.E."/>
        </authorList>
    </citation>
    <scope>NUCLEOTIDE SEQUENCE</scope>
</reference>
<dbReference type="AlphaFoldDB" id="A0A382AUI5"/>
<sequence length="27" mass="3363">MPIRKKGKHMRKADQSAERRRNKQKKR</sequence>
<dbReference type="EMBL" id="UINC01026910">
    <property type="protein sequence ID" value="SVB05220.1"/>
    <property type="molecule type" value="Genomic_DNA"/>
</dbReference>
<organism evidence="2">
    <name type="scientific">marine metagenome</name>
    <dbReference type="NCBI Taxonomy" id="408172"/>
    <lineage>
        <taxon>unclassified sequences</taxon>
        <taxon>metagenomes</taxon>
        <taxon>ecological metagenomes</taxon>
    </lineage>
</organism>
<evidence type="ECO:0000313" key="2">
    <source>
        <dbReference type="EMBL" id="SVB05220.1"/>
    </source>
</evidence>